<dbReference type="PANTHER" id="PTHR30537:SF5">
    <property type="entry name" value="HTH-TYPE TRANSCRIPTIONAL ACTIVATOR TTDR-RELATED"/>
    <property type="match status" value="1"/>
</dbReference>
<name>A0A1W6YTR8_9BORD</name>
<evidence type="ECO:0000256" key="4">
    <source>
        <dbReference type="ARBA" id="ARBA00023163"/>
    </source>
</evidence>
<dbReference type="Gene3D" id="3.40.190.290">
    <property type="match status" value="1"/>
</dbReference>
<comment type="similarity">
    <text evidence="1">Belongs to the LysR transcriptional regulatory family.</text>
</comment>
<keyword evidence="7" id="KW-1185">Reference proteome</keyword>
<dbReference type="SUPFAM" id="SSF46785">
    <property type="entry name" value="Winged helix' DNA-binding domain"/>
    <property type="match status" value="1"/>
</dbReference>
<accession>A0A1W6YTR8</accession>
<keyword evidence="3" id="KW-0238">DNA-binding</keyword>
<dbReference type="AlphaFoldDB" id="A0A1W6YTR8"/>
<dbReference type="Pfam" id="PF03466">
    <property type="entry name" value="LysR_substrate"/>
    <property type="match status" value="1"/>
</dbReference>
<keyword evidence="2" id="KW-0805">Transcription regulation</keyword>
<dbReference type="SUPFAM" id="SSF53850">
    <property type="entry name" value="Periplasmic binding protein-like II"/>
    <property type="match status" value="1"/>
</dbReference>
<sequence length="319" mass="35338">MIQIDDLQLAAALLNGTSLTAAARALDVTPPALSIRLRKLEATLGVTLASRTARRLSLTAEGERFARDASAMLAQLDSLCDSLRQDARQLTGTLRVSAPFGYGRQHIAPLIAEFARAHPALRLELELRETPWPDRHDADAIIHIGAVRDSSWIARTLASNERWLCASPAYLRTHGVPRTPRDVVRHSCICIRENNEDVTLWHVRPRSAGRGQRRAEQETLRIAPAYSTNDGVVARQWAEEGLGLVLRSEWDAAEAVSAGRLVRVLADWEFDSAPIVMLVPTRIGRTARVQALIEFLEDRIGKQAPSRGRPAAKRTPTRR</sequence>
<gene>
    <name evidence="6" type="ORF">CAL12_01185</name>
</gene>
<dbReference type="OrthoDB" id="8954631at2"/>
<dbReference type="InterPro" id="IPR058163">
    <property type="entry name" value="LysR-type_TF_proteobact-type"/>
</dbReference>
<feature type="domain" description="HTH lysR-type" evidence="5">
    <location>
        <begin position="2"/>
        <end position="59"/>
    </location>
</feature>
<evidence type="ECO:0000256" key="1">
    <source>
        <dbReference type="ARBA" id="ARBA00009437"/>
    </source>
</evidence>
<dbReference type="RefSeq" id="WP_086067607.1">
    <property type="nucleotide sequence ID" value="NZ_CP021108.1"/>
</dbReference>
<keyword evidence="4" id="KW-0804">Transcription</keyword>
<dbReference type="InterPro" id="IPR036390">
    <property type="entry name" value="WH_DNA-bd_sf"/>
</dbReference>
<dbReference type="GO" id="GO:0003700">
    <property type="term" value="F:DNA-binding transcription factor activity"/>
    <property type="evidence" value="ECO:0007669"/>
    <property type="project" value="InterPro"/>
</dbReference>
<dbReference type="EMBL" id="CP021108">
    <property type="protein sequence ID" value="ARP84299.1"/>
    <property type="molecule type" value="Genomic_DNA"/>
</dbReference>
<dbReference type="GO" id="GO:0003677">
    <property type="term" value="F:DNA binding"/>
    <property type="evidence" value="ECO:0007669"/>
    <property type="project" value="UniProtKB-KW"/>
</dbReference>
<proteinExistence type="inferred from homology"/>
<dbReference type="Gene3D" id="1.10.10.10">
    <property type="entry name" value="Winged helix-like DNA-binding domain superfamily/Winged helix DNA-binding domain"/>
    <property type="match status" value="1"/>
</dbReference>
<dbReference type="InterPro" id="IPR005119">
    <property type="entry name" value="LysR_subst-bd"/>
</dbReference>
<dbReference type="InterPro" id="IPR000847">
    <property type="entry name" value="LysR_HTH_N"/>
</dbReference>
<protein>
    <submittedName>
        <fullName evidence="6">LysR family transcriptional regulator</fullName>
    </submittedName>
</protein>
<dbReference type="CDD" id="cd08479">
    <property type="entry name" value="PBP2_CrgA_like_9"/>
    <property type="match status" value="1"/>
</dbReference>
<dbReference type="STRING" id="1416806.CAL12_01185"/>
<dbReference type="Pfam" id="PF00126">
    <property type="entry name" value="HTH_1"/>
    <property type="match status" value="1"/>
</dbReference>
<evidence type="ECO:0000259" key="5">
    <source>
        <dbReference type="PROSITE" id="PS50931"/>
    </source>
</evidence>
<evidence type="ECO:0000313" key="6">
    <source>
        <dbReference type="EMBL" id="ARP84299.1"/>
    </source>
</evidence>
<organism evidence="6 7">
    <name type="scientific">Bordetella genomosp. 8</name>
    <dbReference type="NCBI Taxonomy" id="1416806"/>
    <lineage>
        <taxon>Bacteria</taxon>
        <taxon>Pseudomonadati</taxon>
        <taxon>Pseudomonadota</taxon>
        <taxon>Betaproteobacteria</taxon>
        <taxon>Burkholderiales</taxon>
        <taxon>Alcaligenaceae</taxon>
        <taxon>Bordetella</taxon>
    </lineage>
</organism>
<dbReference type="KEGG" id="bgv:CAL12_01185"/>
<evidence type="ECO:0000313" key="7">
    <source>
        <dbReference type="Proteomes" id="UP000194151"/>
    </source>
</evidence>
<evidence type="ECO:0000256" key="3">
    <source>
        <dbReference type="ARBA" id="ARBA00023125"/>
    </source>
</evidence>
<dbReference type="Proteomes" id="UP000194151">
    <property type="component" value="Chromosome"/>
</dbReference>
<dbReference type="PANTHER" id="PTHR30537">
    <property type="entry name" value="HTH-TYPE TRANSCRIPTIONAL REGULATOR"/>
    <property type="match status" value="1"/>
</dbReference>
<dbReference type="InterPro" id="IPR036388">
    <property type="entry name" value="WH-like_DNA-bd_sf"/>
</dbReference>
<reference evidence="6 7" key="1">
    <citation type="submission" date="2017-05" db="EMBL/GenBank/DDBJ databases">
        <title>Complete and WGS of Bordetella genogroups.</title>
        <authorList>
            <person name="Spilker T."/>
            <person name="LiPuma J."/>
        </authorList>
    </citation>
    <scope>NUCLEOTIDE SEQUENCE [LARGE SCALE GENOMIC DNA]</scope>
    <source>
        <strain evidence="6 7">AU19157</strain>
    </source>
</reference>
<dbReference type="PROSITE" id="PS50931">
    <property type="entry name" value="HTH_LYSR"/>
    <property type="match status" value="1"/>
</dbReference>
<evidence type="ECO:0000256" key="2">
    <source>
        <dbReference type="ARBA" id="ARBA00023015"/>
    </source>
</evidence>